<comment type="caution">
    <text evidence="3">The sequence shown here is derived from an EMBL/GenBank/DDBJ whole genome shotgun (WGS) entry which is preliminary data.</text>
</comment>
<dbReference type="Pfam" id="PF00078">
    <property type="entry name" value="RVT_1"/>
    <property type="match status" value="1"/>
</dbReference>
<gene>
    <name evidence="3" type="ORF">ACFQ38_00445</name>
</gene>
<dbReference type="PANTHER" id="PTHR34047">
    <property type="entry name" value="NUCLEAR INTRON MATURASE 1, MITOCHONDRIAL-RELATED"/>
    <property type="match status" value="1"/>
</dbReference>
<feature type="coiled-coil region" evidence="1">
    <location>
        <begin position="296"/>
        <end position="323"/>
    </location>
</feature>
<organism evidence="3 4">
    <name type="scientific">Sporosarcina contaminans</name>
    <dbReference type="NCBI Taxonomy" id="633403"/>
    <lineage>
        <taxon>Bacteria</taxon>
        <taxon>Bacillati</taxon>
        <taxon>Bacillota</taxon>
        <taxon>Bacilli</taxon>
        <taxon>Bacillales</taxon>
        <taxon>Caryophanaceae</taxon>
        <taxon>Sporosarcina</taxon>
    </lineage>
</organism>
<reference evidence="4" key="1">
    <citation type="journal article" date="2019" name="Int. J. Syst. Evol. Microbiol.">
        <title>The Global Catalogue of Microorganisms (GCM) 10K type strain sequencing project: providing services to taxonomists for standard genome sequencing and annotation.</title>
        <authorList>
            <consortium name="The Broad Institute Genomics Platform"/>
            <consortium name="The Broad Institute Genome Sequencing Center for Infectious Disease"/>
            <person name="Wu L."/>
            <person name="Ma J."/>
        </authorList>
    </citation>
    <scope>NUCLEOTIDE SEQUENCE [LARGE SCALE GENOMIC DNA]</scope>
    <source>
        <strain evidence="4">CCUG 53915</strain>
    </source>
</reference>
<dbReference type="InterPro" id="IPR000477">
    <property type="entry name" value="RT_dom"/>
</dbReference>
<proteinExistence type="predicted"/>
<sequence>MVTLDTEATNGVDLYSKIYDFNNLFQAYTASKQGKRWKNATARFEINAMAELKKLQRALQNETYKLGPYNVFRIYEPKIRDIKSIQFKHKVVQRSLCNNVLEPVFERSFIFDSYACRKGKGTHAGLDRTSEFFRRHYRKHGLEGWVLKCDIEKYFDSIDHRILKRMIRKHIKDERVLKLLDDIIDSTPGGKGLPLGNQTSQWFSILFLNDFDHFIKERLGVKMYIRYMDDFVLIHPDKAFLQDCKRAIVEYLKGLELELNHKSHIFPLRNGVDFLGFHLYLTDTGKVIKKVRRDSKDRVKRKLKKFQELYEKGERTQEQIEQAYGSWAAHAAHGNCYYLIQNMNVRFERIFEGVGEKNGATIKQPARRGKGKRSRNGI</sequence>
<evidence type="ECO:0000313" key="3">
    <source>
        <dbReference type="EMBL" id="MFD1203606.1"/>
    </source>
</evidence>
<name>A0ABW3TS73_9BACL</name>
<keyword evidence="3" id="KW-0695">RNA-directed DNA polymerase</keyword>
<evidence type="ECO:0000259" key="2">
    <source>
        <dbReference type="PROSITE" id="PS50878"/>
    </source>
</evidence>
<protein>
    <submittedName>
        <fullName evidence="3">Reverse transcriptase domain-containing protein</fullName>
    </submittedName>
</protein>
<dbReference type="EMBL" id="JBHTLT010000001">
    <property type="protein sequence ID" value="MFD1203606.1"/>
    <property type="molecule type" value="Genomic_DNA"/>
</dbReference>
<dbReference type="Proteomes" id="UP001597231">
    <property type="component" value="Unassembled WGS sequence"/>
</dbReference>
<evidence type="ECO:0000313" key="4">
    <source>
        <dbReference type="Proteomes" id="UP001597231"/>
    </source>
</evidence>
<keyword evidence="3" id="KW-0548">Nucleotidyltransferase</keyword>
<dbReference type="RefSeq" id="WP_381479481.1">
    <property type="nucleotide sequence ID" value="NZ_JBHTLT010000001.1"/>
</dbReference>
<dbReference type="InterPro" id="IPR051083">
    <property type="entry name" value="GrpII_Intron_Splice-Mob/Def"/>
</dbReference>
<dbReference type="PROSITE" id="PS50878">
    <property type="entry name" value="RT_POL"/>
    <property type="match status" value="1"/>
</dbReference>
<keyword evidence="3" id="KW-0808">Transferase</keyword>
<dbReference type="InterPro" id="IPR043502">
    <property type="entry name" value="DNA/RNA_pol_sf"/>
</dbReference>
<dbReference type="SUPFAM" id="SSF56672">
    <property type="entry name" value="DNA/RNA polymerases"/>
    <property type="match status" value="1"/>
</dbReference>
<keyword evidence="1" id="KW-0175">Coiled coil</keyword>
<keyword evidence="4" id="KW-1185">Reference proteome</keyword>
<feature type="domain" description="Reverse transcriptase" evidence="2">
    <location>
        <begin position="1"/>
        <end position="279"/>
    </location>
</feature>
<dbReference type="GO" id="GO:0003964">
    <property type="term" value="F:RNA-directed DNA polymerase activity"/>
    <property type="evidence" value="ECO:0007669"/>
    <property type="project" value="UniProtKB-KW"/>
</dbReference>
<accession>A0ABW3TS73</accession>
<dbReference type="PANTHER" id="PTHR34047:SF2">
    <property type="entry name" value="NUCLEAR INTRON MATURASE 1, MITOCHONDRIAL"/>
    <property type="match status" value="1"/>
</dbReference>
<dbReference type="CDD" id="cd01651">
    <property type="entry name" value="RT_G2_intron"/>
    <property type="match status" value="1"/>
</dbReference>
<evidence type="ECO:0000256" key="1">
    <source>
        <dbReference type="SAM" id="Coils"/>
    </source>
</evidence>